<comment type="caution">
    <text evidence="2">The sequence shown here is derived from an EMBL/GenBank/DDBJ whole genome shotgun (WGS) entry which is preliminary data.</text>
</comment>
<dbReference type="PANTHER" id="PTHR43575:SF1">
    <property type="entry name" value="PROTEIN ABCI7, CHLOROPLASTIC"/>
    <property type="match status" value="1"/>
</dbReference>
<protein>
    <submittedName>
        <fullName evidence="2">Fe-S assembly protein</fullName>
    </submittedName>
</protein>
<proteinExistence type="predicted"/>
<reference evidence="2 3" key="1">
    <citation type="submission" date="2018-05" db="EMBL/GenBank/DDBJ databases">
        <title>Antimicrobial susceptibility testing and genomic analysis of Arcobacter skirrowii strains and one Arcobacter butzleri isolated from German poultry farms.</title>
        <authorList>
            <person name="Haenel I."/>
            <person name="Hotzel H."/>
            <person name="Tomaso H."/>
            <person name="Busch A."/>
        </authorList>
    </citation>
    <scope>NUCLEOTIDE SEQUENCE [LARGE SCALE GENOMIC DNA]</scope>
    <source>
        <strain evidence="3">v</strain>
    </source>
</reference>
<name>A0A2U2C005_9BACT</name>
<sequence>MQINSIKNLKLPSKKDEEFLKIDFETFFSKNFENIKINEFELENLSSTEDKNSYNSILFDIAKSFSSDQKVLKITKSTQKPIIIDHTNKELDSLNISSLKIEVESGVKASVIEIFSLKNSANFVANRELVLKENSSLEYAKIDNLNKDSSMIFSTNAKCEDDSNLDIYNFNIGLGFCLNNYENSLDAQNINYSLNGLNKLKNSSNSSTLVKTIHNNKNSKSSINYKNSLKDNSRAVVKITSIVNEKAPYSKAFQNCNSILLSDDAVVFAQPHLEIYIDELEASHGTTTGTLNKDQLYYLQSRGISKDEAYDMLLVAFESSIKDSIKDEELKNLVEEYLK</sequence>
<dbReference type="RefSeq" id="WP_109158543.1">
    <property type="nucleotide sequence ID" value="NZ_QEYI01000005.1"/>
</dbReference>
<dbReference type="InterPro" id="IPR000825">
    <property type="entry name" value="SUF_FeS_clus_asmbl_SufBD_core"/>
</dbReference>
<dbReference type="SUPFAM" id="SSF101960">
    <property type="entry name" value="Stabilizer of iron transporter SufD"/>
    <property type="match status" value="1"/>
</dbReference>
<gene>
    <name evidence="2" type="ORF">DF188_07165</name>
</gene>
<dbReference type="InterPro" id="IPR055346">
    <property type="entry name" value="Fe-S_cluster_assembly_SufBD"/>
</dbReference>
<dbReference type="STRING" id="28200.GCA_001572935_01428"/>
<dbReference type="PANTHER" id="PTHR43575">
    <property type="entry name" value="PROTEIN ABCI7, CHLOROPLASTIC"/>
    <property type="match status" value="1"/>
</dbReference>
<dbReference type="GO" id="GO:0016226">
    <property type="term" value="P:iron-sulfur cluster assembly"/>
    <property type="evidence" value="ECO:0007669"/>
    <property type="project" value="InterPro"/>
</dbReference>
<dbReference type="EMBL" id="QEYI01000005">
    <property type="protein sequence ID" value="PWE20951.1"/>
    <property type="molecule type" value="Genomic_DNA"/>
</dbReference>
<feature type="domain" description="SUF system FeS cluster assembly SufBD core" evidence="1">
    <location>
        <begin position="93"/>
        <end position="317"/>
    </location>
</feature>
<dbReference type="InterPro" id="IPR037284">
    <property type="entry name" value="SUF_FeS_clus_asmbl_SufBD_sf"/>
</dbReference>
<evidence type="ECO:0000313" key="2">
    <source>
        <dbReference type="EMBL" id="PWE20951.1"/>
    </source>
</evidence>
<dbReference type="Pfam" id="PF01458">
    <property type="entry name" value="SUFBD_core"/>
    <property type="match status" value="1"/>
</dbReference>
<organism evidence="2 3">
    <name type="scientific">Aliarcobacter skirrowii</name>
    <dbReference type="NCBI Taxonomy" id="28200"/>
    <lineage>
        <taxon>Bacteria</taxon>
        <taxon>Pseudomonadati</taxon>
        <taxon>Campylobacterota</taxon>
        <taxon>Epsilonproteobacteria</taxon>
        <taxon>Campylobacterales</taxon>
        <taxon>Arcobacteraceae</taxon>
        <taxon>Aliarcobacter</taxon>
    </lineage>
</organism>
<evidence type="ECO:0000259" key="1">
    <source>
        <dbReference type="Pfam" id="PF01458"/>
    </source>
</evidence>
<dbReference type="Proteomes" id="UP000245014">
    <property type="component" value="Unassembled WGS sequence"/>
</dbReference>
<accession>A0A2U2C005</accession>
<evidence type="ECO:0000313" key="3">
    <source>
        <dbReference type="Proteomes" id="UP000245014"/>
    </source>
</evidence>
<dbReference type="AlphaFoldDB" id="A0A2U2C005"/>